<dbReference type="RefSeq" id="WP_134639663.1">
    <property type="nucleotide sequence ID" value="NZ_SOHM01000008.1"/>
</dbReference>
<dbReference type="EMBL" id="SOHM01000008">
    <property type="protein sequence ID" value="TFD93323.1"/>
    <property type="molecule type" value="Genomic_DNA"/>
</dbReference>
<feature type="transmembrane region" description="Helical" evidence="9">
    <location>
        <begin position="166"/>
        <end position="184"/>
    </location>
</feature>
<dbReference type="OrthoDB" id="3177993at2"/>
<evidence type="ECO:0000313" key="12">
    <source>
        <dbReference type="Proteomes" id="UP000298468"/>
    </source>
</evidence>
<dbReference type="Proteomes" id="UP000298468">
    <property type="component" value="Unassembled WGS sequence"/>
</dbReference>
<feature type="transmembrane region" description="Helical" evidence="9">
    <location>
        <begin position="350"/>
        <end position="371"/>
    </location>
</feature>
<name>A0A4V6QIZ8_9MICO</name>
<feature type="transmembrane region" description="Helical" evidence="9">
    <location>
        <begin position="377"/>
        <end position="397"/>
    </location>
</feature>
<evidence type="ECO:0000256" key="3">
    <source>
        <dbReference type="ARBA" id="ARBA00022475"/>
    </source>
</evidence>
<dbReference type="GO" id="GO:0005886">
    <property type="term" value="C:plasma membrane"/>
    <property type="evidence" value="ECO:0007669"/>
    <property type="project" value="UniProtKB-SubCell"/>
</dbReference>
<keyword evidence="5 9" id="KW-1133">Transmembrane helix</keyword>
<dbReference type="PROSITE" id="PS00217">
    <property type="entry name" value="SUGAR_TRANSPORT_2"/>
    <property type="match status" value="1"/>
</dbReference>
<evidence type="ECO:0000256" key="1">
    <source>
        <dbReference type="ARBA" id="ARBA00004429"/>
    </source>
</evidence>
<keyword evidence="2" id="KW-0813">Transport</keyword>
<dbReference type="InterPro" id="IPR005829">
    <property type="entry name" value="Sugar_transporter_CS"/>
</dbReference>
<comment type="caution">
    <text evidence="11">The sequence shown here is derived from an EMBL/GenBank/DDBJ whole genome shotgun (WGS) entry which is preliminary data.</text>
</comment>
<feature type="transmembrane region" description="Helical" evidence="9">
    <location>
        <begin position="260"/>
        <end position="282"/>
    </location>
</feature>
<evidence type="ECO:0000256" key="2">
    <source>
        <dbReference type="ARBA" id="ARBA00022448"/>
    </source>
</evidence>
<evidence type="ECO:0000256" key="7">
    <source>
        <dbReference type="ARBA" id="ARBA00038075"/>
    </source>
</evidence>
<keyword evidence="4 9" id="KW-0812">Transmembrane</keyword>
<comment type="similarity">
    <text evidence="7">Belongs to the major facilitator superfamily. Drug:H(+) antiporter-3 (DHA3) (TC 2.A.1.21) family.</text>
</comment>
<dbReference type="InterPro" id="IPR036259">
    <property type="entry name" value="MFS_trans_sf"/>
</dbReference>
<keyword evidence="3" id="KW-1003">Cell membrane</keyword>
<sequence length="426" mass="43695">MRPIPVLYLASYTLSLLGNSIAAVVFPLIVLQLTGSLLSTGILVAATALPAFLAGLFAGVVIDRVNRRTSSVVADLISAASIAALPIVDLITGLDLGWFILFGILGAFGDVPGMTAREAMLPAIMRHSTLTAERLIGLRESLAALVIIIGPAAAGTLMVLFEGSTVLWITAATSLAAALLTLLIPRSVGAHLPAPQRGEQVAPAGLSVWAQLLAGWRVLFQSNRALRAVTLLSLAMVAVLTALQGMLLPAHFAFINQPGLLGFVLTAIAAGTIVGGGLYAVFGARGRRRGWFVVGLVGTVAGIGVVAVLPVLPVLFGGAFLFGLSSGLFSSLIGVLMLEGIPEQMRGRIMGTQNSLMMIAAPIGMVTVALAGEQFGLRAAGIGVAAVWLLAACAALIEPALRSLETTAPAPAPAAEKEGTLVVEEP</sequence>
<dbReference type="InterPro" id="IPR020846">
    <property type="entry name" value="MFS_dom"/>
</dbReference>
<proteinExistence type="inferred from homology"/>
<dbReference type="AlphaFoldDB" id="A0A4V6QIZ8"/>
<feature type="transmembrane region" description="Helical" evidence="9">
    <location>
        <begin position="318"/>
        <end position="338"/>
    </location>
</feature>
<protein>
    <recommendedName>
        <fullName evidence="8">Multidrug efflux pump Tap</fullName>
    </recommendedName>
</protein>
<reference evidence="11 12" key="1">
    <citation type="submission" date="2019-03" db="EMBL/GenBank/DDBJ databases">
        <title>Genomics of glacier-inhabiting Cryobacterium strains.</title>
        <authorList>
            <person name="Liu Q."/>
            <person name="Xin Y.-H."/>
        </authorList>
    </citation>
    <scope>NUCLEOTIDE SEQUENCE [LARGE SCALE GENOMIC DNA]</scope>
    <source>
        <strain evidence="11 12">Sr59</strain>
    </source>
</reference>
<dbReference type="PROSITE" id="PS50850">
    <property type="entry name" value="MFS"/>
    <property type="match status" value="1"/>
</dbReference>
<feature type="transmembrane region" description="Helical" evidence="9">
    <location>
        <begin position="38"/>
        <end position="60"/>
    </location>
</feature>
<dbReference type="GO" id="GO:0022857">
    <property type="term" value="F:transmembrane transporter activity"/>
    <property type="evidence" value="ECO:0007669"/>
    <property type="project" value="InterPro"/>
</dbReference>
<dbReference type="PANTHER" id="PTHR23513">
    <property type="entry name" value="INTEGRAL MEMBRANE EFFLUX PROTEIN-RELATED"/>
    <property type="match status" value="1"/>
</dbReference>
<evidence type="ECO:0000313" key="11">
    <source>
        <dbReference type="EMBL" id="TFD93323.1"/>
    </source>
</evidence>
<keyword evidence="12" id="KW-1185">Reference proteome</keyword>
<evidence type="ECO:0000256" key="8">
    <source>
        <dbReference type="ARBA" id="ARBA00040914"/>
    </source>
</evidence>
<keyword evidence="6 9" id="KW-0472">Membrane</keyword>
<dbReference type="PANTHER" id="PTHR23513:SF9">
    <property type="entry name" value="ENTEROBACTIN EXPORTER ENTS"/>
    <property type="match status" value="1"/>
</dbReference>
<accession>A0A4V6QIZ8</accession>
<comment type="subcellular location">
    <subcellularLocation>
        <location evidence="1">Cell inner membrane</location>
        <topology evidence="1">Multi-pass membrane protein</topology>
    </subcellularLocation>
</comment>
<dbReference type="Pfam" id="PF07690">
    <property type="entry name" value="MFS_1"/>
    <property type="match status" value="1"/>
</dbReference>
<evidence type="ECO:0000259" key="10">
    <source>
        <dbReference type="PROSITE" id="PS50850"/>
    </source>
</evidence>
<dbReference type="Gene3D" id="1.20.1250.20">
    <property type="entry name" value="MFS general substrate transporter like domains"/>
    <property type="match status" value="1"/>
</dbReference>
<feature type="transmembrane region" description="Helical" evidence="9">
    <location>
        <begin position="141"/>
        <end position="160"/>
    </location>
</feature>
<dbReference type="CDD" id="cd06173">
    <property type="entry name" value="MFS_MefA_like"/>
    <property type="match status" value="1"/>
</dbReference>
<dbReference type="SUPFAM" id="SSF103473">
    <property type="entry name" value="MFS general substrate transporter"/>
    <property type="match status" value="1"/>
</dbReference>
<evidence type="ECO:0000256" key="5">
    <source>
        <dbReference type="ARBA" id="ARBA00022989"/>
    </source>
</evidence>
<feature type="transmembrane region" description="Helical" evidence="9">
    <location>
        <begin position="291"/>
        <end position="312"/>
    </location>
</feature>
<gene>
    <name evidence="11" type="ORF">E3T61_04285</name>
</gene>
<organism evidence="11 12">
    <name type="scientific">Cryobacterium lactosi</name>
    <dbReference type="NCBI Taxonomy" id="1259202"/>
    <lineage>
        <taxon>Bacteria</taxon>
        <taxon>Bacillati</taxon>
        <taxon>Actinomycetota</taxon>
        <taxon>Actinomycetes</taxon>
        <taxon>Micrococcales</taxon>
        <taxon>Microbacteriaceae</taxon>
        <taxon>Cryobacterium</taxon>
    </lineage>
</organism>
<dbReference type="InterPro" id="IPR011701">
    <property type="entry name" value="MFS"/>
</dbReference>
<evidence type="ECO:0000256" key="9">
    <source>
        <dbReference type="SAM" id="Phobius"/>
    </source>
</evidence>
<evidence type="ECO:0000256" key="4">
    <source>
        <dbReference type="ARBA" id="ARBA00022692"/>
    </source>
</evidence>
<evidence type="ECO:0000256" key="6">
    <source>
        <dbReference type="ARBA" id="ARBA00023136"/>
    </source>
</evidence>
<feature type="domain" description="Major facilitator superfamily (MFS) profile" evidence="10">
    <location>
        <begin position="225"/>
        <end position="426"/>
    </location>
</feature>
<feature type="transmembrane region" description="Helical" evidence="9">
    <location>
        <begin position="225"/>
        <end position="248"/>
    </location>
</feature>